<comment type="caution">
    <text evidence="8">The sequence shown here is derived from an EMBL/GenBank/DDBJ whole genome shotgun (WGS) entry which is preliminary data.</text>
</comment>
<sequence>MDRPERPPRGAGGTRGPALAHRVSLHPVEPAGGQPRVRGPVVAVVVVLVVGLLILGSFGGTYNHLVGASQQVSAAQADVETQLQRRFDLIPNLEESTKAVLVQERTVFEALARARTQYAGTRPGTPDRIEAANQYQSAIARLLVIVENYPVLRSSETVQSLMRELASTENQLAYARRNYNLAVQAYDTMVQSFPTNLVARPMGFPPRPYFQSQPGAEQAPRVNLSVPAPTP</sequence>
<feature type="region of interest" description="Disordered" evidence="6">
    <location>
        <begin position="1"/>
        <end position="20"/>
    </location>
</feature>
<evidence type="ECO:0000256" key="6">
    <source>
        <dbReference type="SAM" id="MobiDB-lite"/>
    </source>
</evidence>
<comment type="similarity">
    <text evidence="2">Belongs to the LemA family.</text>
</comment>
<evidence type="ECO:0000313" key="8">
    <source>
        <dbReference type="EMBL" id="TMI89709.1"/>
    </source>
</evidence>
<name>A0A537K1S5_9BACT</name>
<evidence type="ECO:0000256" key="5">
    <source>
        <dbReference type="ARBA" id="ARBA00023136"/>
    </source>
</evidence>
<dbReference type="AlphaFoldDB" id="A0A537K1S5"/>
<dbReference type="Pfam" id="PF04011">
    <property type="entry name" value="LemA"/>
    <property type="match status" value="1"/>
</dbReference>
<evidence type="ECO:0000256" key="3">
    <source>
        <dbReference type="ARBA" id="ARBA00022692"/>
    </source>
</evidence>
<keyword evidence="4 7" id="KW-1133">Transmembrane helix</keyword>
<evidence type="ECO:0000256" key="4">
    <source>
        <dbReference type="ARBA" id="ARBA00022989"/>
    </source>
</evidence>
<feature type="transmembrane region" description="Helical" evidence="7">
    <location>
        <begin position="41"/>
        <end position="62"/>
    </location>
</feature>
<keyword evidence="5 7" id="KW-0472">Membrane</keyword>
<proteinExistence type="inferred from homology"/>
<evidence type="ECO:0000256" key="7">
    <source>
        <dbReference type="SAM" id="Phobius"/>
    </source>
</evidence>
<feature type="region of interest" description="Disordered" evidence="6">
    <location>
        <begin position="209"/>
        <end position="231"/>
    </location>
</feature>
<dbReference type="Proteomes" id="UP000318509">
    <property type="component" value="Unassembled WGS sequence"/>
</dbReference>
<accession>A0A537K1S5</accession>
<dbReference type="EMBL" id="VBAK01000119">
    <property type="protein sequence ID" value="TMI89709.1"/>
    <property type="molecule type" value="Genomic_DNA"/>
</dbReference>
<evidence type="ECO:0000256" key="1">
    <source>
        <dbReference type="ARBA" id="ARBA00004167"/>
    </source>
</evidence>
<dbReference type="PANTHER" id="PTHR34478:SF2">
    <property type="entry name" value="MEMBRANE PROTEIN"/>
    <property type="match status" value="1"/>
</dbReference>
<gene>
    <name evidence="8" type="ORF">E6H00_08945</name>
</gene>
<dbReference type="InterPro" id="IPR023353">
    <property type="entry name" value="LemA-like_dom_sf"/>
</dbReference>
<keyword evidence="3 7" id="KW-0812">Transmembrane</keyword>
<evidence type="ECO:0000256" key="2">
    <source>
        <dbReference type="ARBA" id="ARBA00008854"/>
    </source>
</evidence>
<dbReference type="InterPro" id="IPR007156">
    <property type="entry name" value="MamQ_LemA"/>
</dbReference>
<reference evidence="8 9" key="1">
    <citation type="journal article" date="2019" name="Nat. Microbiol.">
        <title>Mediterranean grassland soil C-N compound turnover is dependent on rainfall and depth, and is mediated by genomically divergent microorganisms.</title>
        <authorList>
            <person name="Diamond S."/>
            <person name="Andeer P.F."/>
            <person name="Li Z."/>
            <person name="Crits-Christoph A."/>
            <person name="Burstein D."/>
            <person name="Anantharaman K."/>
            <person name="Lane K.R."/>
            <person name="Thomas B.C."/>
            <person name="Pan C."/>
            <person name="Northen T.R."/>
            <person name="Banfield J.F."/>
        </authorList>
    </citation>
    <scope>NUCLEOTIDE SEQUENCE [LARGE SCALE GENOMIC DNA]</scope>
    <source>
        <strain evidence="8">NP_3</strain>
    </source>
</reference>
<protein>
    <submittedName>
        <fullName evidence="8">LemA family protein</fullName>
    </submittedName>
</protein>
<dbReference type="PANTHER" id="PTHR34478">
    <property type="entry name" value="PROTEIN LEMA"/>
    <property type="match status" value="1"/>
</dbReference>
<evidence type="ECO:0000313" key="9">
    <source>
        <dbReference type="Proteomes" id="UP000318509"/>
    </source>
</evidence>
<dbReference type="Gene3D" id="1.20.1440.20">
    <property type="entry name" value="LemA-like domain"/>
    <property type="match status" value="1"/>
</dbReference>
<organism evidence="8 9">
    <name type="scientific">Candidatus Segetimicrobium genomatis</name>
    <dbReference type="NCBI Taxonomy" id="2569760"/>
    <lineage>
        <taxon>Bacteria</taxon>
        <taxon>Bacillati</taxon>
        <taxon>Candidatus Sysuimicrobiota</taxon>
        <taxon>Candidatus Sysuimicrobiia</taxon>
        <taxon>Candidatus Sysuimicrobiales</taxon>
        <taxon>Candidatus Segetimicrobiaceae</taxon>
        <taxon>Candidatus Segetimicrobium</taxon>
    </lineage>
</organism>
<dbReference type="GO" id="GO:0016020">
    <property type="term" value="C:membrane"/>
    <property type="evidence" value="ECO:0007669"/>
    <property type="project" value="UniProtKB-SubCell"/>
</dbReference>
<comment type="subcellular location">
    <subcellularLocation>
        <location evidence="1">Membrane</location>
        <topology evidence="1">Single-pass membrane protein</topology>
    </subcellularLocation>
</comment>
<dbReference type="SUPFAM" id="SSF140478">
    <property type="entry name" value="LemA-like"/>
    <property type="match status" value="1"/>
</dbReference>